<dbReference type="EMBL" id="SNRW01013678">
    <property type="protein sequence ID" value="KAA6372333.1"/>
    <property type="molecule type" value="Genomic_DNA"/>
</dbReference>
<evidence type="ECO:0000313" key="1">
    <source>
        <dbReference type="EMBL" id="KAA6372333.1"/>
    </source>
</evidence>
<gene>
    <name evidence="1" type="ORF">EZS28_032140</name>
</gene>
<evidence type="ECO:0000313" key="2">
    <source>
        <dbReference type="Proteomes" id="UP000324800"/>
    </source>
</evidence>
<organism evidence="1 2">
    <name type="scientific">Streblomastix strix</name>
    <dbReference type="NCBI Taxonomy" id="222440"/>
    <lineage>
        <taxon>Eukaryota</taxon>
        <taxon>Metamonada</taxon>
        <taxon>Preaxostyla</taxon>
        <taxon>Oxymonadida</taxon>
        <taxon>Streblomastigidae</taxon>
        <taxon>Streblomastix</taxon>
    </lineage>
</organism>
<name>A0A5J4UPV5_9EUKA</name>
<proteinExistence type="predicted"/>
<dbReference type="Proteomes" id="UP000324800">
    <property type="component" value="Unassembled WGS sequence"/>
</dbReference>
<dbReference type="AlphaFoldDB" id="A0A5J4UPV5"/>
<protein>
    <submittedName>
        <fullName evidence="1">Uncharacterized protein</fullName>
    </submittedName>
</protein>
<comment type="caution">
    <text evidence="1">The sequence shown here is derived from an EMBL/GenBank/DDBJ whole genome shotgun (WGS) entry which is preliminary data.</text>
</comment>
<sequence length="95" mass="10863">MEELGESEQQQKDYIDIGILRQVNVKLEFDQLGPSAASDDNIEATLKISLVDLQGNLTFKQNLFENPNVSQRIWQKQLYTEINQATQKVLGRVKV</sequence>
<accession>A0A5J4UPV5</accession>
<reference evidence="1 2" key="1">
    <citation type="submission" date="2019-03" db="EMBL/GenBank/DDBJ databases">
        <title>Single cell metagenomics reveals metabolic interactions within the superorganism composed of flagellate Streblomastix strix and complex community of Bacteroidetes bacteria on its surface.</title>
        <authorList>
            <person name="Treitli S.C."/>
            <person name="Kolisko M."/>
            <person name="Husnik F."/>
            <person name="Keeling P."/>
            <person name="Hampl V."/>
        </authorList>
    </citation>
    <scope>NUCLEOTIDE SEQUENCE [LARGE SCALE GENOMIC DNA]</scope>
    <source>
        <strain evidence="1">ST1C</strain>
    </source>
</reference>